<reference evidence="1 2" key="1">
    <citation type="submission" date="2019-01" db="EMBL/GenBank/DDBJ databases">
        <title>A draft genome assembly of the solar-powered sea slug Elysia chlorotica.</title>
        <authorList>
            <person name="Cai H."/>
            <person name="Li Q."/>
            <person name="Fang X."/>
            <person name="Li J."/>
            <person name="Curtis N.E."/>
            <person name="Altenburger A."/>
            <person name="Shibata T."/>
            <person name="Feng M."/>
            <person name="Maeda T."/>
            <person name="Schwartz J.A."/>
            <person name="Shigenobu S."/>
            <person name="Lundholm N."/>
            <person name="Nishiyama T."/>
            <person name="Yang H."/>
            <person name="Hasebe M."/>
            <person name="Li S."/>
            <person name="Pierce S.K."/>
            <person name="Wang J."/>
        </authorList>
    </citation>
    <scope>NUCLEOTIDE SEQUENCE [LARGE SCALE GENOMIC DNA]</scope>
    <source>
        <strain evidence="1">EC2010</strain>
        <tissue evidence="1">Whole organism of an adult</tissue>
    </source>
</reference>
<dbReference type="Proteomes" id="UP000271974">
    <property type="component" value="Unassembled WGS sequence"/>
</dbReference>
<dbReference type="STRING" id="188477.A0A433SYX1"/>
<comment type="caution">
    <text evidence="1">The sequence shown here is derived from an EMBL/GenBank/DDBJ whole genome shotgun (WGS) entry which is preliminary data.</text>
</comment>
<gene>
    <name evidence="1" type="ORF">EGW08_017720</name>
</gene>
<name>A0A433SYX1_ELYCH</name>
<protein>
    <submittedName>
        <fullName evidence="1">Uncharacterized protein</fullName>
    </submittedName>
</protein>
<proteinExistence type="predicted"/>
<dbReference type="OrthoDB" id="6158733at2759"/>
<sequence>MSMCPNHNNFTGSLVLDCRGQNAIIALGVYLLESGLQHKDVIIKYLLMILEKMPNSDWADGPRGINKFNLPTAECFSFCLNTILCDVAFRLPEYKDKIIFAQLNVLDNMTSLCEQASGHVTVYATTAKSRKKLCLRQIPLLLGLARSMGRSSDEDLSLISYLLTVHEIPPTSEAASLGQRY</sequence>
<keyword evidence="2" id="KW-1185">Reference proteome</keyword>
<evidence type="ECO:0000313" key="2">
    <source>
        <dbReference type="Proteomes" id="UP000271974"/>
    </source>
</evidence>
<dbReference type="EMBL" id="RQTK01000824">
    <property type="protein sequence ID" value="RUS74513.1"/>
    <property type="molecule type" value="Genomic_DNA"/>
</dbReference>
<accession>A0A433SYX1</accession>
<evidence type="ECO:0000313" key="1">
    <source>
        <dbReference type="EMBL" id="RUS74513.1"/>
    </source>
</evidence>
<feature type="non-terminal residue" evidence="1">
    <location>
        <position position="181"/>
    </location>
</feature>
<dbReference type="AlphaFoldDB" id="A0A433SYX1"/>
<organism evidence="1 2">
    <name type="scientific">Elysia chlorotica</name>
    <name type="common">Eastern emerald elysia</name>
    <name type="synonym">Sea slug</name>
    <dbReference type="NCBI Taxonomy" id="188477"/>
    <lineage>
        <taxon>Eukaryota</taxon>
        <taxon>Metazoa</taxon>
        <taxon>Spiralia</taxon>
        <taxon>Lophotrochozoa</taxon>
        <taxon>Mollusca</taxon>
        <taxon>Gastropoda</taxon>
        <taxon>Heterobranchia</taxon>
        <taxon>Euthyneura</taxon>
        <taxon>Panpulmonata</taxon>
        <taxon>Sacoglossa</taxon>
        <taxon>Placobranchoidea</taxon>
        <taxon>Plakobranchidae</taxon>
        <taxon>Elysia</taxon>
    </lineage>
</organism>